<reference evidence="2" key="1">
    <citation type="journal article" name="BMC Genomics">
        <title>Long-read sequencing and de novo genome assembly of marine medaka (Oryzias melastigma).</title>
        <authorList>
            <person name="Liang P."/>
            <person name="Saqib H.S.A."/>
            <person name="Ni X."/>
            <person name="Shen Y."/>
        </authorList>
    </citation>
    <scope>NUCLEOTIDE SEQUENCE</scope>
    <source>
        <strain evidence="2">Bigg-433</strain>
    </source>
</reference>
<dbReference type="Proteomes" id="UP000646548">
    <property type="component" value="Unassembled WGS sequence"/>
</dbReference>
<feature type="region of interest" description="Disordered" evidence="1">
    <location>
        <begin position="23"/>
        <end position="42"/>
    </location>
</feature>
<evidence type="ECO:0000313" key="3">
    <source>
        <dbReference type="Proteomes" id="UP000646548"/>
    </source>
</evidence>
<gene>
    <name evidence="2" type="ORF">FQA47_004179</name>
</gene>
<proteinExistence type="predicted"/>
<protein>
    <submittedName>
        <fullName evidence="2">Uncharacterized protein</fullName>
    </submittedName>
</protein>
<evidence type="ECO:0000313" key="2">
    <source>
        <dbReference type="EMBL" id="KAF6732171.1"/>
    </source>
</evidence>
<dbReference type="EMBL" id="WKFB01000196">
    <property type="protein sequence ID" value="KAF6732171.1"/>
    <property type="molecule type" value="Genomic_DNA"/>
</dbReference>
<dbReference type="AlphaFoldDB" id="A0A834FEV7"/>
<organism evidence="2 3">
    <name type="scientific">Oryzias melastigma</name>
    <name type="common">Marine medaka</name>
    <dbReference type="NCBI Taxonomy" id="30732"/>
    <lineage>
        <taxon>Eukaryota</taxon>
        <taxon>Metazoa</taxon>
        <taxon>Chordata</taxon>
        <taxon>Craniata</taxon>
        <taxon>Vertebrata</taxon>
        <taxon>Euteleostomi</taxon>
        <taxon>Actinopterygii</taxon>
        <taxon>Neopterygii</taxon>
        <taxon>Teleostei</taxon>
        <taxon>Neoteleostei</taxon>
        <taxon>Acanthomorphata</taxon>
        <taxon>Ovalentaria</taxon>
        <taxon>Atherinomorphae</taxon>
        <taxon>Beloniformes</taxon>
        <taxon>Adrianichthyidae</taxon>
        <taxon>Oryziinae</taxon>
        <taxon>Oryzias</taxon>
    </lineage>
</organism>
<name>A0A834FEV7_ORYME</name>
<evidence type="ECO:0000256" key="1">
    <source>
        <dbReference type="SAM" id="MobiDB-lite"/>
    </source>
</evidence>
<accession>A0A834FEV7</accession>
<comment type="caution">
    <text evidence="2">The sequence shown here is derived from an EMBL/GenBank/DDBJ whole genome shotgun (WGS) entry which is preliminary data.</text>
</comment>
<feature type="region of interest" description="Disordered" evidence="1">
    <location>
        <begin position="48"/>
        <end position="91"/>
    </location>
</feature>
<sequence length="150" mass="16243">MLKVREGNPASWMDGGWMMDGDAVLSPKQPKEGRPELHAGNYSALSFQSDHSSYQKHSRSNAARMPDCQQTSGFSSGGVEETEPPIEGFPATNFPPALQECWECLGAQMGWLYGASFLPPSLLLPLQGAVPSWMLLKAGVETLHPPQSPS</sequence>